<dbReference type="GO" id="GO:0009742">
    <property type="term" value="P:brassinosteroid mediated signaling pathway"/>
    <property type="evidence" value="ECO:0007669"/>
    <property type="project" value="UniProtKB-KW"/>
</dbReference>
<evidence type="ECO:0000256" key="5">
    <source>
        <dbReference type="ARBA" id="ARBA00022692"/>
    </source>
</evidence>
<keyword evidence="7" id="KW-0677">Repeat</keyword>
<evidence type="ECO:0000256" key="2">
    <source>
        <dbReference type="ARBA" id="ARBA00009592"/>
    </source>
</evidence>
<comment type="subcellular location">
    <subcellularLocation>
        <location evidence="1">Membrane</location>
        <topology evidence="1">Single-pass type I membrane protein</topology>
    </subcellularLocation>
</comment>
<dbReference type="AlphaFoldDB" id="A0A811SJH5"/>
<evidence type="ECO:0000256" key="9">
    <source>
        <dbReference type="ARBA" id="ARBA00023136"/>
    </source>
</evidence>
<dbReference type="Proteomes" id="UP000604825">
    <property type="component" value="Unassembled WGS sequence"/>
</dbReference>
<dbReference type="InterPro" id="IPR032675">
    <property type="entry name" value="LRR_dom_sf"/>
</dbReference>
<dbReference type="PRINTS" id="PR00019">
    <property type="entry name" value="LEURICHRPT"/>
</dbReference>
<keyword evidence="8 11" id="KW-1133">Transmembrane helix</keyword>
<comment type="caution">
    <text evidence="12">The sequence shown here is derived from an EMBL/GenBank/DDBJ whole genome shotgun (WGS) entry which is preliminary data.</text>
</comment>
<dbReference type="PANTHER" id="PTHR48063:SF72">
    <property type="entry name" value="HCRVF1 PROTEIN-LIKE"/>
    <property type="match status" value="1"/>
</dbReference>
<keyword evidence="9 11" id="KW-0472">Membrane</keyword>
<evidence type="ECO:0000256" key="10">
    <source>
        <dbReference type="ARBA" id="ARBA00023180"/>
    </source>
</evidence>
<comment type="similarity">
    <text evidence="2">Belongs to the RLP family.</text>
</comment>
<name>A0A811SJH5_9POAL</name>
<evidence type="ECO:0000256" key="4">
    <source>
        <dbReference type="ARBA" id="ARBA00022626"/>
    </source>
</evidence>
<gene>
    <name evidence="12" type="ORF">NCGR_LOCUS65951</name>
</gene>
<protein>
    <submittedName>
        <fullName evidence="12">Uncharacterized protein</fullName>
    </submittedName>
</protein>
<dbReference type="InterPro" id="IPR001611">
    <property type="entry name" value="Leu-rich_rpt"/>
</dbReference>
<evidence type="ECO:0000256" key="3">
    <source>
        <dbReference type="ARBA" id="ARBA00022614"/>
    </source>
</evidence>
<dbReference type="PANTHER" id="PTHR48063">
    <property type="entry name" value="LRR RECEPTOR-LIKE KINASE"/>
    <property type="match status" value="1"/>
</dbReference>
<dbReference type="GO" id="GO:0016020">
    <property type="term" value="C:membrane"/>
    <property type="evidence" value="ECO:0007669"/>
    <property type="project" value="UniProtKB-SubCell"/>
</dbReference>
<keyword evidence="5 11" id="KW-0812">Transmembrane</keyword>
<organism evidence="12 13">
    <name type="scientific">Miscanthus lutarioriparius</name>
    <dbReference type="NCBI Taxonomy" id="422564"/>
    <lineage>
        <taxon>Eukaryota</taxon>
        <taxon>Viridiplantae</taxon>
        <taxon>Streptophyta</taxon>
        <taxon>Embryophyta</taxon>
        <taxon>Tracheophyta</taxon>
        <taxon>Spermatophyta</taxon>
        <taxon>Magnoliopsida</taxon>
        <taxon>Liliopsida</taxon>
        <taxon>Poales</taxon>
        <taxon>Poaceae</taxon>
        <taxon>PACMAD clade</taxon>
        <taxon>Panicoideae</taxon>
        <taxon>Andropogonodae</taxon>
        <taxon>Andropogoneae</taxon>
        <taxon>Saccharinae</taxon>
        <taxon>Miscanthus</taxon>
    </lineage>
</organism>
<evidence type="ECO:0000256" key="7">
    <source>
        <dbReference type="ARBA" id="ARBA00022737"/>
    </source>
</evidence>
<proteinExistence type="inferred from homology"/>
<evidence type="ECO:0000256" key="11">
    <source>
        <dbReference type="SAM" id="Phobius"/>
    </source>
</evidence>
<dbReference type="PROSITE" id="PS51450">
    <property type="entry name" value="LRR"/>
    <property type="match status" value="1"/>
</dbReference>
<accession>A0A811SJH5</accession>
<dbReference type="InterPro" id="IPR046956">
    <property type="entry name" value="RLP23-like"/>
</dbReference>
<dbReference type="OrthoDB" id="1433175at2759"/>
<keyword evidence="6" id="KW-0732">Signal</keyword>
<dbReference type="EMBL" id="CAJGYO010000328">
    <property type="protein sequence ID" value="CAD6341853.1"/>
    <property type="molecule type" value="Genomic_DNA"/>
</dbReference>
<keyword evidence="3" id="KW-0433">Leucine-rich repeat</keyword>
<feature type="transmembrane region" description="Helical" evidence="11">
    <location>
        <begin position="140"/>
        <end position="161"/>
    </location>
</feature>
<dbReference type="Pfam" id="PF00560">
    <property type="entry name" value="LRR_1"/>
    <property type="match status" value="3"/>
</dbReference>
<keyword evidence="13" id="KW-1185">Reference proteome</keyword>
<evidence type="ECO:0000256" key="1">
    <source>
        <dbReference type="ARBA" id="ARBA00004479"/>
    </source>
</evidence>
<reference evidence="12" key="1">
    <citation type="submission" date="2020-10" db="EMBL/GenBank/DDBJ databases">
        <authorList>
            <person name="Han B."/>
            <person name="Lu T."/>
            <person name="Zhao Q."/>
            <person name="Huang X."/>
            <person name="Zhao Y."/>
        </authorList>
    </citation>
    <scope>NUCLEOTIDE SEQUENCE</scope>
</reference>
<keyword evidence="10" id="KW-0325">Glycoprotein</keyword>
<dbReference type="Gene3D" id="3.80.10.10">
    <property type="entry name" value="Ribonuclease Inhibitor"/>
    <property type="match status" value="1"/>
</dbReference>
<evidence type="ECO:0000256" key="6">
    <source>
        <dbReference type="ARBA" id="ARBA00022729"/>
    </source>
</evidence>
<evidence type="ECO:0000256" key="8">
    <source>
        <dbReference type="ARBA" id="ARBA00022989"/>
    </source>
</evidence>
<dbReference type="FunFam" id="3.80.10.10:FF:000111">
    <property type="entry name" value="LRR receptor-like serine/threonine-protein kinase ERECTA"/>
    <property type="match status" value="1"/>
</dbReference>
<evidence type="ECO:0000313" key="13">
    <source>
        <dbReference type="Proteomes" id="UP000604825"/>
    </source>
</evidence>
<dbReference type="SUPFAM" id="SSF52058">
    <property type="entry name" value="L domain-like"/>
    <property type="match status" value="1"/>
</dbReference>
<evidence type="ECO:0000313" key="12">
    <source>
        <dbReference type="EMBL" id="CAD6341853.1"/>
    </source>
</evidence>
<sequence length="199" mass="21697">MVNLDLSCNNLTGEVPEEICTLVALNNFNFSWNALTGEIPRKIGDLAQVESLDLSHNELSGEIPTSLSALTYLSHLNLSYNNLSGKIPSGNQLQVLDDQASIFVGNPGLCGPPLTKKCPETILIPAAPEDQKDGSDNASLLLGMSSGFVIGLWTVFCILLFKTKWRIVCITLYDKLYDWVYVQAVVGSASLSRKMDTRS</sequence>
<keyword evidence="4" id="KW-1070">Brassinosteroid signaling pathway</keyword>